<dbReference type="PANTHER" id="PTHR47074:SF11">
    <property type="entry name" value="REVERSE TRANSCRIPTASE-LIKE PROTEIN"/>
    <property type="match status" value="1"/>
</dbReference>
<accession>A0A2C9W1S3</accession>
<name>A0A2C9W1S3_MANES</name>
<dbReference type="EMBL" id="CM004390">
    <property type="protein sequence ID" value="OAY52314.1"/>
    <property type="molecule type" value="Genomic_DNA"/>
</dbReference>
<dbReference type="InterPro" id="IPR052929">
    <property type="entry name" value="RNase_H-like_EbsB-rel"/>
</dbReference>
<protein>
    <recommendedName>
        <fullName evidence="1">RNase H type-1 domain-containing protein</fullName>
    </recommendedName>
</protein>
<dbReference type="InterPro" id="IPR036397">
    <property type="entry name" value="RNaseH_sf"/>
</dbReference>
<evidence type="ECO:0000313" key="2">
    <source>
        <dbReference type="EMBL" id="OAY52314.1"/>
    </source>
</evidence>
<dbReference type="GO" id="GO:0003676">
    <property type="term" value="F:nucleic acid binding"/>
    <property type="evidence" value="ECO:0007669"/>
    <property type="project" value="InterPro"/>
</dbReference>
<sequence>MISCHPYCKWKKSNASWTKANVDAAVFESKGAVGTVFRDNECRFVGRYSKIFKGISDPTLLEILAIRESLSWLKNRGRSKVIIESDCQVAVDQLGFLNSGSSIFLEACRDCRYVL</sequence>
<dbReference type="GO" id="GO:0004523">
    <property type="term" value="F:RNA-DNA hybrid ribonuclease activity"/>
    <property type="evidence" value="ECO:0007669"/>
    <property type="project" value="InterPro"/>
</dbReference>
<dbReference type="PANTHER" id="PTHR47074">
    <property type="entry name" value="BNAC02G40300D PROTEIN"/>
    <property type="match status" value="1"/>
</dbReference>
<organism evidence="2">
    <name type="scientific">Manihot esculenta</name>
    <name type="common">Cassava</name>
    <name type="synonym">Jatropha manihot</name>
    <dbReference type="NCBI Taxonomy" id="3983"/>
    <lineage>
        <taxon>Eukaryota</taxon>
        <taxon>Viridiplantae</taxon>
        <taxon>Streptophyta</taxon>
        <taxon>Embryophyta</taxon>
        <taxon>Tracheophyta</taxon>
        <taxon>Spermatophyta</taxon>
        <taxon>Magnoliopsida</taxon>
        <taxon>eudicotyledons</taxon>
        <taxon>Gunneridae</taxon>
        <taxon>Pentapetalae</taxon>
        <taxon>rosids</taxon>
        <taxon>fabids</taxon>
        <taxon>Malpighiales</taxon>
        <taxon>Euphorbiaceae</taxon>
        <taxon>Crotonoideae</taxon>
        <taxon>Manihoteae</taxon>
        <taxon>Manihot</taxon>
    </lineage>
</organism>
<dbReference type="InterPro" id="IPR044730">
    <property type="entry name" value="RNase_H-like_dom_plant"/>
</dbReference>
<dbReference type="SUPFAM" id="SSF53098">
    <property type="entry name" value="Ribonuclease H-like"/>
    <property type="match status" value="1"/>
</dbReference>
<dbReference type="AlphaFoldDB" id="A0A2C9W1S3"/>
<evidence type="ECO:0000259" key="1">
    <source>
        <dbReference type="Pfam" id="PF13456"/>
    </source>
</evidence>
<feature type="domain" description="RNase H type-1" evidence="1">
    <location>
        <begin position="21"/>
        <end position="95"/>
    </location>
</feature>
<dbReference type="Gene3D" id="3.30.420.10">
    <property type="entry name" value="Ribonuclease H-like superfamily/Ribonuclease H"/>
    <property type="match status" value="1"/>
</dbReference>
<dbReference type="CDD" id="cd06222">
    <property type="entry name" value="RNase_H_like"/>
    <property type="match status" value="1"/>
</dbReference>
<gene>
    <name evidence="2" type="ORF">MANES_04G073100</name>
</gene>
<dbReference type="Pfam" id="PF13456">
    <property type="entry name" value="RVT_3"/>
    <property type="match status" value="1"/>
</dbReference>
<reference evidence="2" key="1">
    <citation type="submission" date="2016-02" db="EMBL/GenBank/DDBJ databases">
        <title>WGS assembly of Manihot esculenta.</title>
        <authorList>
            <person name="Bredeson J.V."/>
            <person name="Prochnik S.E."/>
            <person name="Lyons J.B."/>
            <person name="Schmutz J."/>
            <person name="Grimwood J."/>
            <person name="Vrebalov J."/>
            <person name="Bart R.S."/>
            <person name="Amuge T."/>
            <person name="Ferguson M.E."/>
            <person name="Green R."/>
            <person name="Putnam N."/>
            <person name="Stites J."/>
            <person name="Rounsley S."/>
            <person name="Rokhsar D.S."/>
        </authorList>
    </citation>
    <scope>NUCLEOTIDE SEQUENCE [LARGE SCALE GENOMIC DNA]</scope>
    <source>
        <tissue evidence="2">Leaf</tissue>
    </source>
</reference>
<dbReference type="InterPro" id="IPR002156">
    <property type="entry name" value="RNaseH_domain"/>
</dbReference>
<dbReference type="InterPro" id="IPR012337">
    <property type="entry name" value="RNaseH-like_sf"/>
</dbReference>
<proteinExistence type="predicted"/>